<keyword evidence="8" id="KW-0347">Helicase</keyword>
<dbReference type="OrthoDB" id="5293449at2"/>
<evidence type="ECO:0000256" key="1">
    <source>
        <dbReference type="ARBA" id="ARBA00022490"/>
    </source>
</evidence>
<dbReference type="InterPro" id="IPR011114">
    <property type="entry name" value="RuvA_C"/>
</dbReference>
<organism evidence="8 9">
    <name type="scientific">Bernardetia litoralis (strain ATCC 23117 / DSM 6794 / NBRC 15988 / NCIMB 1366 / Fx l1 / Sio-4)</name>
    <name type="common">Flexibacter litoralis</name>
    <dbReference type="NCBI Taxonomy" id="880071"/>
    <lineage>
        <taxon>Bacteria</taxon>
        <taxon>Pseudomonadati</taxon>
        <taxon>Bacteroidota</taxon>
        <taxon>Cytophagia</taxon>
        <taxon>Cytophagales</taxon>
        <taxon>Bernardetiaceae</taxon>
        <taxon>Bernardetia</taxon>
    </lineage>
</organism>
<evidence type="ECO:0000256" key="4">
    <source>
        <dbReference type="ARBA" id="ARBA00023172"/>
    </source>
</evidence>
<dbReference type="SUPFAM" id="SSF47781">
    <property type="entry name" value="RuvA domain 2-like"/>
    <property type="match status" value="1"/>
</dbReference>
<evidence type="ECO:0000259" key="7">
    <source>
        <dbReference type="Pfam" id="PF01330"/>
    </source>
</evidence>
<evidence type="ECO:0000256" key="6">
    <source>
        <dbReference type="HAMAP-Rule" id="MF_00031"/>
    </source>
</evidence>
<dbReference type="GO" id="GO:0048476">
    <property type="term" value="C:Holliday junction resolvase complex"/>
    <property type="evidence" value="ECO:0007669"/>
    <property type="project" value="UniProtKB-UniRule"/>
</dbReference>
<evidence type="ECO:0000313" key="8">
    <source>
        <dbReference type="EMBL" id="AFM04772.1"/>
    </source>
</evidence>
<feature type="region of interest" description="Domain III" evidence="6">
    <location>
        <begin position="150"/>
        <end position="194"/>
    </location>
</feature>
<sequence>MFAYLNGKITKREPSLAVLDINGVGYEVKISLQTYSIIQEGQPFKLFTYLSVTQDSQELFGFATESEKKMFLQLISVSGVGRNTALVMLSAMNVSELADAIINNQTSVIQKIKGIGKKTSERLVLDLRDKLAKEGFQLQDENGMSSALKEQAANALISLGLSKLVADRTVNAILKKYGTDISLEELITYSLQEG</sequence>
<dbReference type="NCBIfam" id="TIGR00084">
    <property type="entry name" value="ruvA"/>
    <property type="match status" value="1"/>
</dbReference>
<dbReference type="SUPFAM" id="SSF46929">
    <property type="entry name" value="DNA helicase RuvA subunit, C-terminal domain"/>
    <property type="match status" value="1"/>
</dbReference>
<protein>
    <recommendedName>
        <fullName evidence="6">Holliday junction branch migration complex subunit RuvA</fullName>
    </recommendedName>
</protein>
<dbReference type="Pfam" id="PF14520">
    <property type="entry name" value="HHH_5"/>
    <property type="match status" value="1"/>
</dbReference>
<comment type="domain">
    <text evidence="6">Has three domains with a flexible linker between the domains II and III and assumes an 'L' shape. Domain III is highly mobile and contacts RuvB.</text>
</comment>
<feature type="domain" description="DNA helicase Holliday junction RuvA type" evidence="7">
    <location>
        <begin position="1"/>
        <end position="61"/>
    </location>
</feature>
<dbReference type="GO" id="GO:0006281">
    <property type="term" value="P:DNA repair"/>
    <property type="evidence" value="ECO:0007669"/>
    <property type="project" value="UniProtKB-UniRule"/>
</dbReference>
<name>I4ALD7_BERLS</name>
<dbReference type="EMBL" id="CP003345">
    <property type="protein sequence ID" value="AFM04772.1"/>
    <property type="molecule type" value="Genomic_DNA"/>
</dbReference>
<keyword evidence="3 6" id="KW-0238">DNA-binding</keyword>
<dbReference type="GO" id="GO:0009378">
    <property type="term" value="F:four-way junction helicase activity"/>
    <property type="evidence" value="ECO:0007669"/>
    <property type="project" value="InterPro"/>
</dbReference>
<proteinExistence type="inferred from homology"/>
<dbReference type="PATRIC" id="fig|880071.3.peg.2391"/>
<comment type="subcellular location">
    <subcellularLocation>
        <location evidence="6">Cytoplasm</location>
    </subcellularLocation>
</comment>
<keyword evidence="1 6" id="KW-0963">Cytoplasm</keyword>
<dbReference type="GO" id="GO:0006310">
    <property type="term" value="P:DNA recombination"/>
    <property type="evidence" value="ECO:0007669"/>
    <property type="project" value="UniProtKB-UniRule"/>
</dbReference>
<evidence type="ECO:0000256" key="5">
    <source>
        <dbReference type="ARBA" id="ARBA00023204"/>
    </source>
</evidence>
<evidence type="ECO:0000256" key="3">
    <source>
        <dbReference type="ARBA" id="ARBA00023125"/>
    </source>
</evidence>
<dbReference type="Gene3D" id="1.10.8.10">
    <property type="entry name" value="DNA helicase RuvA subunit, C-terminal domain"/>
    <property type="match status" value="1"/>
</dbReference>
<dbReference type="STRING" id="880071.Fleli_2405"/>
<dbReference type="HOGENOM" id="CLU_087936_3_0_10"/>
<reference evidence="9" key="1">
    <citation type="submission" date="2012-06" db="EMBL/GenBank/DDBJ databases">
        <title>The complete genome of Flexibacter litoralis DSM 6794.</title>
        <authorList>
            <person name="Lucas S."/>
            <person name="Copeland A."/>
            <person name="Lapidus A."/>
            <person name="Glavina del Rio T."/>
            <person name="Dalin E."/>
            <person name="Tice H."/>
            <person name="Bruce D."/>
            <person name="Goodwin L."/>
            <person name="Pitluck S."/>
            <person name="Peters L."/>
            <person name="Ovchinnikova G."/>
            <person name="Lu M."/>
            <person name="Kyrpides N."/>
            <person name="Mavromatis K."/>
            <person name="Ivanova N."/>
            <person name="Brettin T."/>
            <person name="Detter J.C."/>
            <person name="Han C."/>
            <person name="Larimer F."/>
            <person name="Land M."/>
            <person name="Hauser L."/>
            <person name="Markowitz V."/>
            <person name="Cheng J.-F."/>
            <person name="Hugenholtz P."/>
            <person name="Woyke T."/>
            <person name="Wu D."/>
            <person name="Spring S."/>
            <person name="Lang E."/>
            <person name="Kopitz M."/>
            <person name="Brambilla E."/>
            <person name="Klenk H.-P."/>
            <person name="Eisen J.A."/>
        </authorList>
    </citation>
    <scope>NUCLEOTIDE SEQUENCE [LARGE SCALE GENOMIC DNA]</scope>
    <source>
        <strain evidence="9">ATCC 23117 / DSM 6794 / NBRC 15988 / NCIMB 1366 / Sio-4</strain>
    </source>
</reference>
<dbReference type="HAMAP" id="MF_00031">
    <property type="entry name" value="DNA_HJ_migration_RuvA"/>
    <property type="match status" value="1"/>
</dbReference>
<keyword evidence="2 6" id="KW-0227">DNA damage</keyword>
<keyword evidence="9" id="KW-1185">Reference proteome</keyword>
<dbReference type="Pfam" id="PF01330">
    <property type="entry name" value="RuvA_N"/>
    <property type="match status" value="1"/>
</dbReference>
<keyword evidence="8" id="KW-0378">Hydrolase</keyword>
<dbReference type="GO" id="GO:0005737">
    <property type="term" value="C:cytoplasm"/>
    <property type="evidence" value="ECO:0007669"/>
    <property type="project" value="UniProtKB-SubCell"/>
</dbReference>
<keyword evidence="8" id="KW-0067">ATP-binding</keyword>
<dbReference type="InterPro" id="IPR013849">
    <property type="entry name" value="DNA_helicase_Holl-junc_RuvA_I"/>
</dbReference>
<comment type="function">
    <text evidence="6">The RuvA-RuvB-RuvC complex processes Holliday junction (HJ) DNA during genetic recombination and DNA repair, while the RuvA-RuvB complex plays an important role in the rescue of blocked DNA replication forks via replication fork reversal (RFR). RuvA specifically binds to HJ cruciform DNA, conferring on it an open structure. The RuvB hexamer acts as an ATP-dependent pump, pulling dsDNA into and through the RuvAB complex. HJ branch migration allows RuvC to scan DNA until it finds its consensus sequence, where it cleaves and resolves the cruciform DNA.</text>
</comment>
<dbReference type="InterPro" id="IPR012340">
    <property type="entry name" value="NA-bd_OB-fold"/>
</dbReference>
<dbReference type="InterPro" id="IPR010994">
    <property type="entry name" value="RuvA_2-like"/>
</dbReference>
<comment type="caution">
    <text evidence="6">Lacks conserved residue(s) required for the propagation of feature annotation.</text>
</comment>
<keyword evidence="8" id="KW-0547">Nucleotide-binding</keyword>
<dbReference type="RefSeq" id="WP_014798209.1">
    <property type="nucleotide sequence ID" value="NC_018018.1"/>
</dbReference>
<keyword evidence="4 6" id="KW-0233">DNA recombination</keyword>
<accession>I4ALD7</accession>
<gene>
    <name evidence="6" type="primary">ruvA</name>
    <name evidence="8" type="ordered locus">Fleli_2405</name>
</gene>
<dbReference type="CDD" id="cd14332">
    <property type="entry name" value="UBA_RuvA_C"/>
    <property type="match status" value="1"/>
</dbReference>
<dbReference type="Proteomes" id="UP000006054">
    <property type="component" value="Chromosome"/>
</dbReference>
<dbReference type="KEGG" id="fli:Fleli_2405"/>
<dbReference type="GO" id="GO:0000400">
    <property type="term" value="F:four-way junction DNA binding"/>
    <property type="evidence" value="ECO:0007669"/>
    <property type="project" value="UniProtKB-UniRule"/>
</dbReference>
<comment type="similarity">
    <text evidence="6">Belongs to the RuvA family.</text>
</comment>
<dbReference type="AlphaFoldDB" id="I4ALD7"/>
<dbReference type="GO" id="GO:0005524">
    <property type="term" value="F:ATP binding"/>
    <property type="evidence" value="ECO:0007669"/>
    <property type="project" value="InterPro"/>
</dbReference>
<dbReference type="eggNOG" id="COG0632">
    <property type="taxonomic scope" value="Bacteria"/>
</dbReference>
<dbReference type="InterPro" id="IPR036267">
    <property type="entry name" value="RuvA_C_sf"/>
</dbReference>
<comment type="subunit">
    <text evidence="6">Homotetramer. Forms an RuvA(8)-RuvB(12)-Holliday junction (HJ) complex. HJ DNA is sandwiched between 2 RuvA tetramers; dsDNA enters through RuvA and exits via RuvB. An RuvB hexamer assembles on each DNA strand where it exits the tetramer. Each RuvB hexamer is contacted by two RuvA subunits (via domain III) on 2 adjacent RuvB subunits; this complex drives branch migration. In the full resolvosome a probable DNA-RuvA(4)-RuvB(12)-RuvC(2) complex forms which resolves the HJ.</text>
</comment>
<dbReference type="Gene3D" id="1.10.150.20">
    <property type="entry name" value="5' to 3' exonuclease, C-terminal subdomain"/>
    <property type="match status" value="1"/>
</dbReference>
<dbReference type="SUPFAM" id="SSF50249">
    <property type="entry name" value="Nucleic acid-binding proteins"/>
    <property type="match status" value="1"/>
</dbReference>
<keyword evidence="5 6" id="KW-0234">DNA repair</keyword>
<dbReference type="Gene3D" id="2.40.50.140">
    <property type="entry name" value="Nucleic acid-binding proteins"/>
    <property type="match status" value="1"/>
</dbReference>
<dbReference type="GO" id="GO:0009379">
    <property type="term" value="C:Holliday junction helicase complex"/>
    <property type="evidence" value="ECO:0007669"/>
    <property type="project" value="InterPro"/>
</dbReference>
<evidence type="ECO:0000313" key="9">
    <source>
        <dbReference type="Proteomes" id="UP000006054"/>
    </source>
</evidence>
<dbReference type="InterPro" id="IPR000085">
    <property type="entry name" value="RuvA"/>
</dbReference>
<evidence type="ECO:0000256" key="2">
    <source>
        <dbReference type="ARBA" id="ARBA00022763"/>
    </source>
</evidence>